<evidence type="ECO:0000313" key="5">
    <source>
        <dbReference type="EMBL" id="ETV63555.1"/>
    </source>
</evidence>
<dbReference type="GeneID" id="20821515"/>
<protein>
    <recommendedName>
        <fullName evidence="4">C2 domain-containing protein</fullName>
    </recommendedName>
</protein>
<dbReference type="STRING" id="112090.W4F7X5"/>
<dbReference type="GO" id="GO:0046872">
    <property type="term" value="F:metal ion binding"/>
    <property type="evidence" value="ECO:0007669"/>
    <property type="project" value="UniProtKB-KW"/>
</dbReference>
<dbReference type="InterPro" id="IPR000008">
    <property type="entry name" value="C2_dom"/>
</dbReference>
<dbReference type="Pfam" id="PF00168">
    <property type="entry name" value="C2"/>
    <property type="match status" value="2"/>
</dbReference>
<feature type="domain" description="C2" evidence="4">
    <location>
        <begin position="1"/>
        <end position="109"/>
    </location>
</feature>
<keyword evidence="2" id="KW-0106">Calcium</keyword>
<dbReference type="SUPFAM" id="SSF49562">
    <property type="entry name" value="C2 domain (Calcium/lipid-binding domain, CaLB)"/>
    <property type="match status" value="2"/>
</dbReference>
<dbReference type="CDD" id="cd00030">
    <property type="entry name" value="C2"/>
    <property type="match status" value="2"/>
</dbReference>
<organism evidence="5">
    <name type="scientific">Aphanomyces astaci</name>
    <name type="common">Crayfish plague agent</name>
    <dbReference type="NCBI Taxonomy" id="112090"/>
    <lineage>
        <taxon>Eukaryota</taxon>
        <taxon>Sar</taxon>
        <taxon>Stramenopiles</taxon>
        <taxon>Oomycota</taxon>
        <taxon>Saprolegniomycetes</taxon>
        <taxon>Saprolegniales</taxon>
        <taxon>Verrucalvaceae</taxon>
        <taxon>Aphanomyces</taxon>
    </lineage>
</organism>
<gene>
    <name evidence="5" type="ORF">H257_19519</name>
</gene>
<dbReference type="RefSeq" id="XP_009846961.1">
    <property type="nucleotide sequence ID" value="XM_009848659.1"/>
</dbReference>
<evidence type="ECO:0000256" key="1">
    <source>
        <dbReference type="ARBA" id="ARBA00022723"/>
    </source>
</evidence>
<dbReference type="PANTHER" id="PTHR45911">
    <property type="entry name" value="C2 DOMAIN-CONTAINING PROTEIN"/>
    <property type="match status" value="1"/>
</dbReference>
<dbReference type="InterPro" id="IPR035892">
    <property type="entry name" value="C2_domain_sf"/>
</dbReference>
<feature type="compositionally biased region" description="Low complexity" evidence="3">
    <location>
        <begin position="148"/>
        <end position="176"/>
    </location>
</feature>
<accession>W4F7X5</accession>
<dbReference type="PROSITE" id="PS50004">
    <property type="entry name" value="C2"/>
    <property type="match status" value="1"/>
</dbReference>
<name>W4F7X5_APHAT</name>
<reference evidence="5" key="1">
    <citation type="submission" date="2013-12" db="EMBL/GenBank/DDBJ databases">
        <title>The Genome Sequence of Aphanomyces astaci APO3.</title>
        <authorList>
            <consortium name="The Broad Institute Genomics Platform"/>
            <person name="Russ C."/>
            <person name="Tyler B."/>
            <person name="van West P."/>
            <person name="Dieguez-Uribeondo J."/>
            <person name="Young S.K."/>
            <person name="Zeng Q."/>
            <person name="Gargeya S."/>
            <person name="Fitzgerald M."/>
            <person name="Abouelleil A."/>
            <person name="Alvarado L."/>
            <person name="Chapman S.B."/>
            <person name="Gainer-Dewar J."/>
            <person name="Goldberg J."/>
            <person name="Griggs A."/>
            <person name="Gujja S."/>
            <person name="Hansen M."/>
            <person name="Howarth C."/>
            <person name="Imamovic A."/>
            <person name="Ireland A."/>
            <person name="Larimer J."/>
            <person name="McCowan C."/>
            <person name="Murphy C."/>
            <person name="Pearson M."/>
            <person name="Poon T.W."/>
            <person name="Priest M."/>
            <person name="Roberts A."/>
            <person name="Saif S."/>
            <person name="Shea T."/>
            <person name="Sykes S."/>
            <person name="Wortman J."/>
            <person name="Nusbaum C."/>
            <person name="Birren B."/>
        </authorList>
    </citation>
    <scope>NUCLEOTIDE SEQUENCE [LARGE SCALE GENOMIC DNA]</scope>
    <source>
        <strain evidence="5">APO3</strain>
    </source>
</reference>
<evidence type="ECO:0000259" key="4">
    <source>
        <dbReference type="PROSITE" id="PS50004"/>
    </source>
</evidence>
<evidence type="ECO:0000256" key="3">
    <source>
        <dbReference type="SAM" id="MobiDB-lite"/>
    </source>
</evidence>
<sequence>MPLLRVKVVSASKLLALDSNTFGGGPSSDPYVRLTCGTETAKTKEVKKSLNPQWHEEFRFGEAVLLDVSTASLHFRVKDHNVLGPAEDLGEVTVALEPLLPSQWNKLTLPLETHTSMKKAASGELVVEIFLDPTQGVGTAALPPLSHAPSSTSDESTSADSPEAAAVEGDGSAAPAASPPAPWTFNVLAVSVLEGKGLKALDGDGADSTSDPFVTLTLGDDISAKPLKTKVHSYRSFHPNVDCWLILPSHLIKFKPVQTMQYNM</sequence>
<dbReference type="EMBL" id="KI913838">
    <property type="protein sequence ID" value="ETV63555.1"/>
    <property type="molecule type" value="Genomic_DNA"/>
</dbReference>
<dbReference type="SMART" id="SM00239">
    <property type="entry name" value="C2"/>
    <property type="match status" value="1"/>
</dbReference>
<evidence type="ECO:0000256" key="2">
    <source>
        <dbReference type="ARBA" id="ARBA00022837"/>
    </source>
</evidence>
<dbReference type="Gene3D" id="2.60.40.150">
    <property type="entry name" value="C2 domain"/>
    <property type="match status" value="2"/>
</dbReference>
<feature type="region of interest" description="Disordered" evidence="3">
    <location>
        <begin position="140"/>
        <end position="178"/>
    </location>
</feature>
<dbReference type="OrthoDB" id="67700at2759"/>
<dbReference type="VEuPathDB" id="FungiDB:H257_19519"/>
<dbReference type="AlphaFoldDB" id="W4F7X5"/>
<keyword evidence="1" id="KW-0479">Metal-binding</keyword>
<proteinExistence type="predicted"/>